<dbReference type="EMBL" id="CP059733">
    <property type="protein sequence ID" value="WDE06507.1"/>
    <property type="molecule type" value="Genomic_DNA"/>
</dbReference>
<sequence>MKKFICAGSLAAALFVSVFLFNEGDPDTAAREPLMASTMKFASFVSGGSNATQKAEESPVKTRHLRVTFTHQEKLSDFVKLSPSKEWQPVTVANGVAIANYLLYTDKQSYQLAIIRMKKVMPLEAIMNIWQQKAGLPAADHFEVVKTIKCGDDQELDLYQIRGESQSIALAVHAGEKYTFFRLSGAGLMEEQVLAKFTELLSSALFI</sequence>
<dbReference type="Proteomes" id="UP000032352">
    <property type="component" value="Chromosome"/>
</dbReference>
<gene>
    <name evidence="2" type="ORF">SG34_006195</name>
</gene>
<evidence type="ECO:0000313" key="2">
    <source>
        <dbReference type="EMBL" id="WDE06507.1"/>
    </source>
</evidence>
<evidence type="ECO:0008006" key="4">
    <source>
        <dbReference type="Google" id="ProtNLM"/>
    </source>
</evidence>
<dbReference type="KEGG" id="tvd:SG34_006195"/>
<evidence type="ECO:0000313" key="3">
    <source>
        <dbReference type="Proteomes" id="UP000032352"/>
    </source>
</evidence>
<protein>
    <recommendedName>
        <fullName evidence="4">PsbP C-terminal domain-containing protein</fullName>
    </recommendedName>
</protein>
<reference evidence="2 3" key="1">
    <citation type="journal article" date="2015" name="Genome Announc.">
        <title>Draft Genome Sequences of Marine Isolates of Thalassomonas viridans and Thalassomonas actiniarum.</title>
        <authorList>
            <person name="Olonade I."/>
            <person name="van Zyl L.J."/>
            <person name="Trindade M."/>
        </authorList>
    </citation>
    <scope>NUCLEOTIDE SEQUENCE [LARGE SCALE GENOMIC DNA]</scope>
    <source>
        <strain evidence="2 3">XOM25</strain>
    </source>
</reference>
<dbReference type="RefSeq" id="WP_044839472.1">
    <property type="nucleotide sequence ID" value="NZ_CP059733.1"/>
</dbReference>
<keyword evidence="1" id="KW-0732">Signal</keyword>
<proteinExistence type="predicted"/>
<feature type="chain" id="PRO_5042149735" description="PsbP C-terminal domain-containing protein" evidence="1">
    <location>
        <begin position="23"/>
        <end position="207"/>
    </location>
</feature>
<dbReference type="AlphaFoldDB" id="A0AAF0C8J4"/>
<evidence type="ECO:0000256" key="1">
    <source>
        <dbReference type="SAM" id="SignalP"/>
    </source>
</evidence>
<keyword evidence="3" id="KW-1185">Reference proteome</keyword>
<accession>A0AAF0C8J4</accession>
<reference evidence="2 3" key="2">
    <citation type="journal article" date="2022" name="Mar. Drugs">
        <title>Bioassay-Guided Fractionation Leads to the Detection of Cholic Acid Generated by the Rare Thalassomonas sp.</title>
        <authorList>
            <person name="Pheiffer F."/>
            <person name="Schneider Y.K."/>
            <person name="Hansen E.H."/>
            <person name="Andersen J.H."/>
            <person name="Isaksson J."/>
            <person name="Busche T."/>
            <person name="R C."/>
            <person name="Kalinowski J."/>
            <person name="Zyl L.V."/>
            <person name="Trindade M."/>
        </authorList>
    </citation>
    <scope>NUCLEOTIDE SEQUENCE [LARGE SCALE GENOMIC DNA]</scope>
    <source>
        <strain evidence="2 3">XOM25</strain>
    </source>
</reference>
<organism evidence="2 3">
    <name type="scientific">Thalassomonas viridans</name>
    <dbReference type="NCBI Taxonomy" id="137584"/>
    <lineage>
        <taxon>Bacteria</taxon>
        <taxon>Pseudomonadati</taxon>
        <taxon>Pseudomonadota</taxon>
        <taxon>Gammaproteobacteria</taxon>
        <taxon>Alteromonadales</taxon>
        <taxon>Colwelliaceae</taxon>
        <taxon>Thalassomonas</taxon>
    </lineage>
</organism>
<name>A0AAF0C8J4_9GAMM</name>
<feature type="signal peptide" evidence="1">
    <location>
        <begin position="1"/>
        <end position="22"/>
    </location>
</feature>